<dbReference type="CDD" id="cd01992">
    <property type="entry name" value="TilS_N"/>
    <property type="match status" value="1"/>
</dbReference>
<feature type="binding site" evidence="7">
    <location>
        <begin position="31"/>
        <end position="36"/>
    </location>
    <ligand>
        <name>ATP</name>
        <dbReference type="ChEBI" id="CHEBI:30616"/>
    </ligand>
</feature>
<dbReference type="Proteomes" id="UP001265083">
    <property type="component" value="Unassembled WGS sequence"/>
</dbReference>
<comment type="domain">
    <text evidence="7">The N-terminal region contains the highly conserved SGGXDS motif, predicted to be a P-loop motif involved in ATP binding.</text>
</comment>
<keyword evidence="3 7" id="KW-0819">tRNA processing</keyword>
<proteinExistence type="inferred from homology"/>
<keyword evidence="1 7" id="KW-0963">Cytoplasm</keyword>
<evidence type="ECO:0000313" key="10">
    <source>
        <dbReference type="EMBL" id="MDS1113061.1"/>
    </source>
</evidence>
<dbReference type="RefSeq" id="WP_310949538.1">
    <property type="nucleotide sequence ID" value="NZ_JAVLUS010000003.1"/>
</dbReference>
<accession>A0ABU2GNM8</accession>
<comment type="function">
    <text evidence="7">Ligates lysine onto the cytidine present at position 34 of the AUA codon-specific tRNA(Ile) that contains the anticodon CAU, in an ATP-dependent manner. Cytidine is converted to lysidine, thus changing the amino acid specificity of the tRNA from methionine to isoleucine.</text>
</comment>
<comment type="similarity">
    <text evidence="7">Belongs to the tRNA(Ile)-lysidine synthase family.</text>
</comment>
<comment type="subcellular location">
    <subcellularLocation>
        <location evidence="7">Cytoplasm</location>
    </subcellularLocation>
</comment>
<dbReference type="SUPFAM" id="SSF52402">
    <property type="entry name" value="Adenine nucleotide alpha hydrolases-like"/>
    <property type="match status" value="1"/>
</dbReference>
<dbReference type="EMBL" id="JAVLUS010000003">
    <property type="protein sequence ID" value="MDS1113061.1"/>
    <property type="molecule type" value="Genomic_DNA"/>
</dbReference>
<dbReference type="Pfam" id="PF09179">
    <property type="entry name" value="TilS"/>
    <property type="match status" value="1"/>
</dbReference>
<evidence type="ECO:0000256" key="7">
    <source>
        <dbReference type="HAMAP-Rule" id="MF_01161"/>
    </source>
</evidence>
<dbReference type="InterPro" id="IPR012094">
    <property type="entry name" value="tRNA_Ile_lys_synt"/>
</dbReference>
<dbReference type="NCBIfam" id="TIGR02432">
    <property type="entry name" value="lysidine_TilS_N"/>
    <property type="match status" value="1"/>
</dbReference>
<organism evidence="10 11">
    <name type="scientific">Gordonia westfalica</name>
    <dbReference type="NCBI Taxonomy" id="158898"/>
    <lineage>
        <taxon>Bacteria</taxon>
        <taxon>Bacillati</taxon>
        <taxon>Actinomycetota</taxon>
        <taxon>Actinomycetes</taxon>
        <taxon>Mycobacteriales</taxon>
        <taxon>Gordoniaceae</taxon>
        <taxon>Gordonia</taxon>
    </lineage>
</organism>
<dbReference type="HAMAP" id="MF_01161">
    <property type="entry name" value="tRNA_Ile_lys_synt"/>
    <property type="match status" value="1"/>
</dbReference>
<keyword evidence="2 7" id="KW-0436">Ligase</keyword>
<dbReference type="GO" id="GO:0032267">
    <property type="term" value="F:tRNA(Ile)-lysidine synthase activity"/>
    <property type="evidence" value="ECO:0007669"/>
    <property type="project" value="UniProtKB-EC"/>
</dbReference>
<dbReference type="EC" id="6.3.4.19" evidence="7"/>
<name>A0ABU2GNM8_9ACTN</name>
<evidence type="ECO:0000259" key="9">
    <source>
        <dbReference type="Pfam" id="PF09179"/>
    </source>
</evidence>
<dbReference type="PANTHER" id="PTHR43033:SF1">
    <property type="entry name" value="TRNA(ILE)-LYSIDINE SYNTHASE-RELATED"/>
    <property type="match status" value="1"/>
</dbReference>
<evidence type="ECO:0000256" key="6">
    <source>
        <dbReference type="ARBA" id="ARBA00048539"/>
    </source>
</evidence>
<evidence type="ECO:0000256" key="2">
    <source>
        <dbReference type="ARBA" id="ARBA00022598"/>
    </source>
</evidence>
<dbReference type="InterPro" id="IPR014729">
    <property type="entry name" value="Rossmann-like_a/b/a_fold"/>
</dbReference>
<evidence type="ECO:0000256" key="5">
    <source>
        <dbReference type="ARBA" id="ARBA00022840"/>
    </source>
</evidence>
<evidence type="ECO:0000256" key="4">
    <source>
        <dbReference type="ARBA" id="ARBA00022741"/>
    </source>
</evidence>
<dbReference type="SUPFAM" id="SSF82829">
    <property type="entry name" value="MesJ substrate recognition domain-like"/>
    <property type="match status" value="1"/>
</dbReference>
<gene>
    <name evidence="7 10" type="primary">tilS</name>
    <name evidence="10" type="ORF">RD149_04710</name>
</gene>
<dbReference type="InterPro" id="IPR011063">
    <property type="entry name" value="TilS/TtcA_N"/>
</dbReference>
<dbReference type="InterPro" id="IPR012795">
    <property type="entry name" value="tRNA_Ile_lys_synt_N"/>
</dbReference>
<dbReference type="Gene3D" id="1.20.59.20">
    <property type="match status" value="1"/>
</dbReference>
<keyword evidence="5 7" id="KW-0067">ATP-binding</keyword>
<reference evidence="10 11" key="1">
    <citation type="submission" date="2023-08" db="EMBL/GenBank/DDBJ databases">
        <title>Bioegradation of LLDPE and BLDPE plastic by marine bacteria from coast plastic debris.</title>
        <authorList>
            <person name="Rong Z."/>
        </authorList>
    </citation>
    <scope>NUCLEOTIDE SEQUENCE [LARGE SCALE GENOMIC DNA]</scope>
    <source>
        <strain evidence="10 11">Z-2</strain>
    </source>
</reference>
<evidence type="ECO:0000259" key="8">
    <source>
        <dbReference type="Pfam" id="PF01171"/>
    </source>
</evidence>
<evidence type="ECO:0000313" key="11">
    <source>
        <dbReference type="Proteomes" id="UP001265083"/>
    </source>
</evidence>
<dbReference type="InterPro" id="IPR015262">
    <property type="entry name" value="tRNA_Ile_lys_synt_subst-bd"/>
</dbReference>
<feature type="domain" description="tRNA(Ile)-lysidine/2-thiocytidine synthase N-terminal" evidence="8">
    <location>
        <begin position="26"/>
        <end position="192"/>
    </location>
</feature>
<keyword evidence="4 7" id="KW-0547">Nucleotide-binding</keyword>
<sequence>MDSTRAVTQVVADYAATSLAGPRASICVGLSGGADSLALTATAVRAGLDVTALVVDHGLQEGSAHVAARAASTARELGADARVLEVGVGTRGGLEAAARDARYAALDAARDGRPVLLAHTADDQAETVLLGLARGSGARSIAGMRAWKAPWGRPLLRVRRIQTLAVCTELGLAVHHDPHNRDPRFTRVRLRAEVIPLLDDVLRGGVVDALGRTADGLQDDNDALDGWAEAVWERAGTPDVLAIAPLHDLPRAVRTRVIRRWLLDVGATEPTYRVIAAVDRLVVDSGTVRAQVAIGGDPDVRTVVERSAETLTVRLTER</sequence>
<protein>
    <recommendedName>
        <fullName evidence="7">tRNA(Ile)-lysidine synthase</fullName>
        <ecNumber evidence="7">6.3.4.19</ecNumber>
    </recommendedName>
    <alternativeName>
        <fullName evidence="7">tRNA(Ile)-2-lysyl-cytidine synthase</fullName>
    </alternativeName>
    <alternativeName>
        <fullName evidence="7">tRNA(Ile)-lysidine synthetase</fullName>
    </alternativeName>
</protein>
<dbReference type="Pfam" id="PF01171">
    <property type="entry name" value="ATP_bind_3"/>
    <property type="match status" value="1"/>
</dbReference>
<comment type="catalytic activity">
    <reaction evidence="6 7">
        <text>cytidine(34) in tRNA(Ile2) + L-lysine + ATP = lysidine(34) in tRNA(Ile2) + AMP + diphosphate + H(+)</text>
        <dbReference type="Rhea" id="RHEA:43744"/>
        <dbReference type="Rhea" id="RHEA-COMP:10625"/>
        <dbReference type="Rhea" id="RHEA-COMP:10670"/>
        <dbReference type="ChEBI" id="CHEBI:15378"/>
        <dbReference type="ChEBI" id="CHEBI:30616"/>
        <dbReference type="ChEBI" id="CHEBI:32551"/>
        <dbReference type="ChEBI" id="CHEBI:33019"/>
        <dbReference type="ChEBI" id="CHEBI:82748"/>
        <dbReference type="ChEBI" id="CHEBI:83665"/>
        <dbReference type="ChEBI" id="CHEBI:456215"/>
        <dbReference type="EC" id="6.3.4.19"/>
    </reaction>
</comment>
<comment type="caution">
    <text evidence="10">The sequence shown here is derived from an EMBL/GenBank/DDBJ whole genome shotgun (WGS) entry which is preliminary data.</text>
</comment>
<evidence type="ECO:0000256" key="1">
    <source>
        <dbReference type="ARBA" id="ARBA00022490"/>
    </source>
</evidence>
<feature type="domain" description="tRNA(Ile)-lysidine synthase substrate-binding" evidence="9">
    <location>
        <begin position="241"/>
        <end position="300"/>
    </location>
</feature>
<evidence type="ECO:0000256" key="3">
    <source>
        <dbReference type="ARBA" id="ARBA00022694"/>
    </source>
</evidence>
<keyword evidence="11" id="KW-1185">Reference proteome</keyword>
<dbReference type="PANTHER" id="PTHR43033">
    <property type="entry name" value="TRNA(ILE)-LYSIDINE SYNTHASE-RELATED"/>
    <property type="match status" value="1"/>
</dbReference>
<dbReference type="Gene3D" id="3.40.50.620">
    <property type="entry name" value="HUPs"/>
    <property type="match status" value="1"/>
</dbReference>